<feature type="signal peptide" evidence="1">
    <location>
        <begin position="1"/>
        <end position="20"/>
    </location>
</feature>
<proteinExistence type="predicted"/>
<dbReference type="Proteomes" id="UP001472866">
    <property type="component" value="Chromosome 17"/>
</dbReference>
<evidence type="ECO:0000313" key="3">
    <source>
        <dbReference type="Proteomes" id="UP001472866"/>
    </source>
</evidence>
<protein>
    <submittedName>
        <fullName evidence="2">Uncharacterized protein</fullName>
    </submittedName>
</protein>
<feature type="chain" id="PRO_5043421871" evidence="1">
    <location>
        <begin position="21"/>
        <end position="249"/>
    </location>
</feature>
<keyword evidence="1" id="KW-0732">Signal</keyword>
<gene>
    <name evidence="2" type="ORF">HKI87_17g85330</name>
</gene>
<name>A0AAX4PM39_9CHLO</name>
<keyword evidence="3" id="KW-1185">Reference proteome</keyword>
<evidence type="ECO:0000256" key="1">
    <source>
        <dbReference type="SAM" id="SignalP"/>
    </source>
</evidence>
<accession>A0AAX4PM39</accession>
<dbReference type="EMBL" id="CP151517">
    <property type="protein sequence ID" value="WZN66961.1"/>
    <property type="molecule type" value="Genomic_DNA"/>
</dbReference>
<sequence length="249" mass="27177">MISVAAIAAALLASSPTVQAEDLTSTVAIQDPRVMECQLSIATQESVVGIFQNASDEFDDYVEYAFPQQCELLQPFKNIYNDDLSIGVGSFVANSCGECASACVAQRMGEGFTITTADPSQQPIFDAIMASGARPCTDWVWCDPWRPSDPEGCPYGATEDTNPFTAKCRGRWRDGELGSWNEEDWDERSMGQPTYLDGSVENCRVSNGPSIPAGTCTLLNIASPKWQDHVKEDPNTRSLMSGMCDWTLK</sequence>
<reference evidence="2 3" key="1">
    <citation type="submission" date="2024-03" db="EMBL/GenBank/DDBJ databases">
        <title>Complete genome sequence of the green alga Chloropicon roscoffensis RCC1871.</title>
        <authorList>
            <person name="Lemieux C."/>
            <person name="Pombert J.-F."/>
            <person name="Otis C."/>
            <person name="Turmel M."/>
        </authorList>
    </citation>
    <scope>NUCLEOTIDE SEQUENCE [LARGE SCALE GENOMIC DNA]</scope>
    <source>
        <strain evidence="2 3">RCC1871</strain>
    </source>
</reference>
<dbReference type="AlphaFoldDB" id="A0AAX4PM39"/>
<evidence type="ECO:0000313" key="2">
    <source>
        <dbReference type="EMBL" id="WZN66961.1"/>
    </source>
</evidence>
<organism evidence="2 3">
    <name type="scientific">Chloropicon roscoffensis</name>
    <dbReference type="NCBI Taxonomy" id="1461544"/>
    <lineage>
        <taxon>Eukaryota</taxon>
        <taxon>Viridiplantae</taxon>
        <taxon>Chlorophyta</taxon>
        <taxon>Chloropicophyceae</taxon>
        <taxon>Chloropicales</taxon>
        <taxon>Chloropicaceae</taxon>
        <taxon>Chloropicon</taxon>
    </lineage>
</organism>